<dbReference type="Proteomes" id="UP000814128">
    <property type="component" value="Unassembled WGS sequence"/>
</dbReference>
<gene>
    <name evidence="1" type="ORF">K488DRAFT_71258</name>
</gene>
<name>A0ACB8QIU1_9AGAM</name>
<reference evidence="1" key="2">
    <citation type="journal article" date="2022" name="New Phytol.">
        <title>Evolutionary transition to the ectomycorrhizal habit in the genomes of a hyperdiverse lineage of mushroom-forming fungi.</title>
        <authorList>
            <person name="Looney B."/>
            <person name="Miyauchi S."/>
            <person name="Morin E."/>
            <person name="Drula E."/>
            <person name="Courty P.E."/>
            <person name="Kohler A."/>
            <person name="Kuo A."/>
            <person name="LaButti K."/>
            <person name="Pangilinan J."/>
            <person name="Lipzen A."/>
            <person name="Riley R."/>
            <person name="Andreopoulos W."/>
            <person name="He G."/>
            <person name="Johnson J."/>
            <person name="Nolan M."/>
            <person name="Tritt A."/>
            <person name="Barry K.W."/>
            <person name="Grigoriev I.V."/>
            <person name="Nagy L.G."/>
            <person name="Hibbett D."/>
            <person name="Henrissat B."/>
            <person name="Matheny P.B."/>
            <person name="Labbe J."/>
            <person name="Martin F.M."/>
        </authorList>
    </citation>
    <scope>NUCLEOTIDE SEQUENCE</scope>
    <source>
        <strain evidence="1">EC-137</strain>
    </source>
</reference>
<dbReference type="EMBL" id="MU273573">
    <property type="protein sequence ID" value="KAI0031613.1"/>
    <property type="molecule type" value="Genomic_DNA"/>
</dbReference>
<sequence>MSSAQSLPEWFQSRINTIYTASDDAARTAALDALLSPAVSVQHNEETLDAQEIRQRVHAQTAASARTDVKWNRAEETSPGQLEGQYVLTVSSKFRVRAAPMQRFITVDFAATVAEDPYVQGDDKRRVVSLKEQEEIKQAPIHLARIPQQGEQGNNE</sequence>
<proteinExistence type="predicted"/>
<evidence type="ECO:0000313" key="1">
    <source>
        <dbReference type="EMBL" id="KAI0031613.1"/>
    </source>
</evidence>
<protein>
    <submittedName>
        <fullName evidence="1">Uncharacterized protein</fullName>
    </submittedName>
</protein>
<reference evidence="1" key="1">
    <citation type="submission" date="2021-02" db="EMBL/GenBank/DDBJ databases">
        <authorList>
            <consortium name="DOE Joint Genome Institute"/>
            <person name="Ahrendt S."/>
            <person name="Looney B.P."/>
            <person name="Miyauchi S."/>
            <person name="Morin E."/>
            <person name="Drula E."/>
            <person name="Courty P.E."/>
            <person name="Chicoki N."/>
            <person name="Fauchery L."/>
            <person name="Kohler A."/>
            <person name="Kuo A."/>
            <person name="Labutti K."/>
            <person name="Pangilinan J."/>
            <person name="Lipzen A."/>
            <person name="Riley R."/>
            <person name="Andreopoulos W."/>
            <person name="He G."/>
            <person name="Johnson J."/>
            <person name="Barry K.W."/>
            <person name="Grigoriev I.V."/>
            <person name="Nagy L."/>
            <person name="Hibbett D."/>
            <person name="Henrissat B."/>
            <person name="Matheny P.B."/>
            <person name="Labbe J."/>
            <person name="Martin F."/>
        </authorList>
    </citation>
    <scope>NUCLEOTIDE SEQUENCE</scope>
    <source>
        <strain evidence="1">EC-137</strain>
    </source>
</reference>
<comment type="caution">
    <text evidence="1">The sequence shown here is derived from an EMBL/GenBank/DDBJ whole genome shotgun (WGS) entry which is preliminary data.</text>
</comment>
<accession>A0ACB8QIU1</accession>
<organism evidence="1 2">
    <name type="scientific">Vararia minispora EC-137</name>
    <dbReference type="NCBI Taxonomy" id="1314806"/>
    <lineage>
        <taxon>Eukaryota</taxon>
        <taxon>Fungi</taxon>
        <taxon>Dikarya</taxon>
        <taxon>Basidiomycota</taxon>
        <taxon>Agaricomycotina</taxon>
        <taxon>Agaricomycetes</taxon>
        <taxon>Russulales</taxon>
        <taxon>Lachnocladiaceae</taxon>
        <taxon>Vararia</taxon>
    </lineage>
</organism>
<keyword evidence="2" id="KW-1185">Reference proteome</keyword>
<evidence type="ECO:0000313" key="2">
    <source>
        <dbReference type="Proteomes" id="UP000814128"/>
    </source>
</evidence>